<name>A0RTQ9_CENSY</name>
<gene>
    <name evidence="1" type="ordered locus">CENSYa_0081</name>
</gene>
<sequence length="106" mass="12178">MDRMLEGIEGSTKGLKDGLDPDNLAAWYDAIMGDAREMAPPWLHSKMRIRRDPVLTMKFTVDISKRAVGYFMTAADARMGQMPYSTRLYFLKVLEAMESEVDRWLV</sequence>
<dbReference type="AlphaFoldDB" id="A0RTQ9"/>
<dbReference type="STRING" id="414004.CENSYa_0081"/>
<evidence type="ECO:0000313" key="1">
    <source>
        <dbReference type="EMBL" id="ABK76726.1"/>
    </source>
</evidence>
<evidence type="ECO:0000313" key="2">
    <source>
        <dbReference type="Proteomes" id="UP000000758"/>
    </source>
</evidence>
<dbReference type="EMBL" id="DP000238">
    <property type="protein sequence ID" value="ABK76726.1"/>
    <property type="molecule type" value="Genomic_DNA"/>
</dbReference>
<dbReference type="Proteomes" id="UP000000758">
    <property type="component" value="Chromosome"/>
</dbReference>
<dbReference type="PATRIC" id="fig|414004.10.peg.70"/>
<keyword evidence="2" id="KW-1185">Reference proteome</keyword>
<proteinExistence type="predicted"/>
<protein>
    <submittedName>
        <fullName evidence="1">Uncharacterized protein</fullName>
    </submittedName>
</protein>
<organism evidence="1 2">
    <name type="scientific">Cenarchaeum symbiosum (strain A)</name>
    <dbReference type="NCBI Taxonomy" id="414004"/>
    <lineage>
        <taxon>Archaea</taxon>
        <taxon>Nitrososphaerota</taxon>
        <taxon>Candidatus Cenarchaeales</taxon>
        <taxon>Candidatus Cenarchaeaceae</taxon>
        <taxon>Candidatus Cenarchaeum</taxon>
    </lineage>
</organism>
<accession>A0RTQ9</accession>
<dbReference type="HOGENOM" id="CLU_2177767_0_0_2"/>
<reference evidence="1 2" key="1">
    <citation type="journal article" date="2006" name="Proc. Natl. Acad. Sci. U.S.A.">
        <title>Genomic analysis of the uncultivated marine crenarchaeote Cenarchaeum symbiosum.</title>
        <authorList>
            <person name="Hallam S.J."/>
            <person name="Konstantinidis K.T."/>
            <person name="Putnam N."/>
            <person name="Schleper C."/>
            <person name="Watanabe Y."/>
            <person name="Sugahara J."/>
            <person name="Preston C."/>
            <person name="de la Torre J."/>
            <person name="Richardson P.M."/>
            <person name="DeLong E.F."/>
        </authorList>
    </citation>
    <scope>NUCLEOTIDE SEQUENCE [LARGE SCALE GENOMIC DNA]</scope>
    <source>
        <strain evidence="2">A</strain>
    </source>
</reference>
<dbReference type="EnsemblBacteria" id="ABK76726">
    <property type="protein sequence ID" value="ABK76726"/>
    <property type="gene ID" value="CENSYa_0081"/>
</dbReference>
<dbReference type="KEGG" id="csy:CENSYa_0081"/>